<evidence type="ECO:0000256" key="2">
    <source>
        <dbReference type="ARBA" id="ARBA00006275"/>
    </source>
</evidence>
<name>A0A0T5VPL4_9SPHI</name>
<dbReference type="Proteomes" id="UP000051950">
    <property type="component" value="Unassembled WGS sequence"/>
</dbReference>
<dbReference type="SUPFAM" id="SSF48452">
    <property type="entry name" value="TPR-like"/>
    <property type="match status" value="1"/>
</dbReference>
<feature type="domain" description="SusD-like N-terminal" evidence="8">
    <location>
        <begin position="40"/>
        <end position="216"/>
    </location>
</feature>
<dbReference type="InterPro" id="IPR033985">
    <property type="entry name" value="SusD-like_N"/>
</dbReference>
<organism evidence="9 10">
    <name type="scientific">Pedobacter ginsenosidimutans</name>
    <dbReference type="NCBI Taxonomy" id="687842"/>
    <lineage>
        <taxon>Bacteria</taxon>
        <taxon>Pseudomonadati</taxon>
        <taxon>Bacteroidota</taxon>
        <taxon>Sphingobacteriia</taxon>
        <taxon>Sphingobacteriales</taxon>
        <taxon>Sphingobacteriaceae</taxon>
        <taxon>Pedobacter</taxon>
    </lineage>
</organism>
<dbReference type="InterPro" id="IPR012944">
    <property type="entry name" value="SusD_RagB_dom"/>
</dbReference>
<evidence type="ECO:0000259" key="8">
    <source>
        <dbReference type="Pfam" id="PF14322"/>
    </source>
</evidence>
<keyword evidence="10" id="KW-1185">Reference proteome</keyword>
<evidence type="ECO:0000313" key="9">
    <source>
        <dbReference type="EMBL" id="KRT15802.1"/>
    </source>
</evidence>
<gene>
    <name evidence="9" type="ORF">ASU31_12515</name>
</gene>
<keyword evidence="3 6" id="KW-0732">Signal</keyword>
<evidence type="ECO:0000313" key="10">
    <source>
        <dbReference type="Proteomes" id="UP000051950"/>
    </source>
</evidence>
<dbReference type="Gene3D" id="1.25.40.390">
    <property type="match status" value="1"/>
</dbReference>
<accession>A0A0T5VPL4</accession>
<dbReference type="Pfam" id="PF07980">
    <property type="entry name" value="SusD_RagB"/>
    <property type="match status" value="1"/>
</dbReference>
<keyword evidence="4" id="KW-0472">Membrane</keyword>
<dbReference type="RefSeq" id="WP_057932633.1">
    <property type="nucleotide sequence ID" value="NZ_LMZQ01000007.1"/>
</dbReference>
<evidence type="ECO:0000259" key="7">
    <source>
        <dbReference type="Pfam" id="PF07980"/>
    </source>
</evidence>
<dbReference type="OrthoDB" id="5694214at2"/>
<protein>
    <recommendedName>
        <fullName evidence="11">Carbohydrate-binding protein SusD</fullName>
    </recommendedName>
</protein>
<feature type="domain" description="RagB/SusD" evidence="7">
    <location>
        <begin position="266"/>
        <end position="533"/>
    </location>
</feature>
<reference evidence="9 10" key="1">
    <citation type="submission" date="2015-11" db="EMBL/GenBank/DDBJ databases">
        <title>Sequence of Pedobacter ginsenosidimutans.</title>
        <authorList>
            <person name="Carson E."/>
            <person name="Keyser V."/>
            <person name="Newman J."/>
            <person name="Miller J."/>
        </authorList>
    </citation>
    <scope>NUCLEOTIDE SEQUENCE [LARGE SCALE GENOMIC DNA]</scope>
    <source>
        <strain evidence="9 10">KACC 14530</strain>
    </source>
</reference>
<dbReference type="STRING" id="687842.ASU31_12515"/>
<evidence type="ECO:0000256" key="3">
    <source>
        <dbReference type="ARBA" id="ARBA00022729"/>
    </source>
</evidence>
<comment type="caution">
    <text evidence="9">The sequence shown here is derived from an EMBL/GenBank/DDBJ whole genome shotgun (WGS) entry which is preliminary data.</text>
</comment>
<comment type="subcellular location">
    <subcellularLocation>
        <location evidence="1">Cell outer membrane</location>
    </subcellularLocation>
</comment>
<dbReference type="AlphaFoldDB" id="A0A0T5VPL4"/>
<dbReference type="EMBL" id="LMZQ01000007">
    <property type="protein sequence ID" value="KRT15802.1"/>
    <property type="molecule type" value="Genomic_DNA"/>
</dbReference>
<evidence type="ECO:0000256" key="1">
    <source>
        <dbReference type="ARBA" id="ARBA00004442"/>
    </source>
</evidence>
<evidence type="ECO:0000256" key="6">
    <source>
        <dbReference type="SAM" id="SignalP"/>
    </source>
</evidence>
<dbReference type="Pfam" id="PF14322">
    <property type="entry name" value="SusD-like_3"/>
    <property type="match status" value="1"/>
</dbReference>
<keyword evidence="5" id="KW-0998">Cell outer membrane</keyword>
<dbReference type="InterPro" id="IPR011990">
    <property type="entry name" value="TPR-like_helical_dom_sf"/>
</dbReference>
<evidence type="ECO:0000256" key="5">
    <source>
        <dbReference type="ARBA" id="ARBA00023237"/>
    </source>
</evidence>
<feature type="chain" id="PRO_5006665466" description="Carbohydrate-binding protein SusD" evidence="6">
    <location>
        <begin position="21"/>
        <end position="533"/>
    </location>
</feature>
<comment type="similarity">
    <text evidence="2">Belongs to the SusD family.</text>
</comment>
<proteinExistence type="inferred from homology"/>
<sequence length="533" mass="59805">MKKIFFILAMVLLVNSSCQKILDTKPTDFITPESFYATAADLQIALNGVYSQLIDVDCYGNNYLYMFNTNTDESYGFTVDLVTSYQYVPTDAKVNLLWNSSYIGIERANMLLANIGKPAMDETKRGIIKGEALFLRAYFYFLLVSNYGDVPLKLTPTSSVKDVDLARTPAKDVYEQIVKDMTTAESLLQTQTATSLGYGGKVTKTAVEGILARVCLYMAGYPLNQTAKYQEALYWAKKVVDSKEHALNPDYSQIFLNYATNKYDVKESIWELEFFRDNNGFANKGGTYAGRFCGIRCNDTSVGYSTGSIVATRKLFDLYQINPASTTTPNKASFDLRRDWNCANYTWGTATVAKKTAVTSTWLMCAGKWRREYEEVVPKNSNYTPQNFPMLRYSDVLLMLAEAENEVNGPTALAYDAVNQVRRRAYGLLLPAPPFPTVNAALTPGLSKIQFLDAIKQERSRELCYEALRRPDLIRWGNFIGDMKTFLAYAIANGGNNTTITTASRVITDRNLLLPIPSYDLSLNKLLTQNPGY</sequence>
<evidence type="ECO:0000256" key="4">
    <source>
        <dbReference type="ARBA" id="ARBA00023136"/>
    </source>
</evidence>
<dbReference type="CDD" id="cd08977">
    <property type="entry name" value="SusD"/>
    <property type="match status" value="1"/>
</dbReference>
<dbReference type="GO" id="GO:0009279">
    <property type="term" value="C:cell outer membrane"/>
    <property type="evidence" value="ECO:0007669"/>
    <property type="project" value="UniProtKB-SubCell"/>
</dbReference>
<evidence type="ECO:0008006" key="11">
    <source>
        <dbReference type="Google" id="ProtNLM"/>
    </source>
</evidence>
<feature type="signal peptide" evidence="6">
    <location>
        <begin position="1"/>
        <end position="20"/>
    </location>
</feature>